<dbReference type="RefSeq" id="YP_009150595.1">
    <property type="nucleotide sequence ID" value="NC_027364.1"/>
</dbReference>
<sequence>MFLRTTPPLSTNTFFGRVCYNNCIQMTLNANEDGNSTNLYSGIIGILFLYE</sequence>
<proteinExistence type="predicted"/>
<name>L7TKI8_9CAUD</name>
<dbReference type="EMBL" id="KC295538">
    <property type="protein sequence ID" value="AGC34961.1"/>
    <property type="molecule type" value="Genomic_DNA"/>
</dbReference>
<dbReference type="GeneID" id="24643014"/>
<protein>
    <submittedName>
        <fullName evidence="1">Uncharacterized protein</fullName>
    </submittedName>
</protein>
<reference evidence="1 2" key="1">
    <citation type="journal article" date="2013" name="Arch. Virol.">
        <title>Genomic analysis of bacteriophage PBECO4 infecting Escherichia coli O157:H7.</title>
        <authorList>
            <person name="Kim M.S."/>
            <person name="Hong S.S."/>
            <person name="Park K."/>
            <person name="Myung H."/>
        </authorList>
    </citation>
    <scope>NUCLEOTIDE SEQUENCE [LARGE SCALE GENOMIC DNA]</scope>
</reference>
<dbReference type="Proteomes" id="UP000011158">
    <property type="component" value="Segment"/>
</dbReference>
<organism evidence="1 2">
    <name type="scientific">Escherichia phage PBECO4</name>
    <dbReference type="NCBI Taxonomy" id="1273738"/>
    <lineage>
        <taxon>Viruses</taxon>
        <taxon>Duplodnaviria</taxon>
        <taxon>Heunggongvirae</taxon>
        <taxon>Uroviricota</taxon>
        <taxon>Caudoviricetes</taxon>
        <taxon>Asteriusvirus</taxon>
        <taxon>Asteriusvirus PBECO4</taxon>
    </lineage>
</organism>
<keyword evidence="2" id="KW-1185">Reference proteome</keyword>
<dbReference type="KEGG" id="vg:24643014"/>
<evidence type="ECO:0000313" key="2">
    <source>
        <dbReference type="Proteomes" id="UP000011158"/>
    </source>
</evidence>
<accession>L7TKI8</accession>
<evidence type="ECO:0000313" key="1">
    <source>
        <dbReference type="EMBL" id="AGC34961.1"/>
    </source>
</evidence>